<keyword evidence="3" id="KW-0285">Flavoprotein</keyword>
<dbReference type="InterPro" id="IPR036188">
    <property type="entry name" value="FAD/NAD-bd_sf"/>
</dbReference>
<dbReference type="OrthoDB" id="167809at2759"/>
<dbReference type="EMBL" id="KB445809">
    <property type="protein sequence ID" value="EMD32812.1"/>
    <property type="molecule type" value="Genomic_DNA"/>
</dbReference>
<name>M2R3L2_CERS8</name>
<dbReference type="Gene3D" id="3.50.50.60">
    <property type="entry name" value="FAD/NAD(P)-binding domain"/>
    <property type="match status" value="2"/>
</dbReference>
<dbReference type="InterPro" id="IPR051473">
    <property type="entry name" value="P2Ox-like"/>
</dbReference>
<keyword evidence="5" id="KW-0560">Oxidoreductase</keyword>
<dbReference type="SUPFAM" id="SSF51905">
    <property type="entry name" value="FAD/NAD(P)-binding domain"/>
    <property type="match status" value="1"/>
</dbReference>
<evidence type="ECO:0000259" key="7">
    <source>
        <dbReference type="Pfam" id="PF05199"/>
    </source>
</evidence>
<evidence type="ECO:0000256" key="2">
    <source>
        <dbReference type="ARBA" id="ARBA00010790"/>
    </source>
</evidence>
<evidence type="ECO:0000256" key="4">
    <source>
        <dbReference type="ARBA" id="ARBA00022827"/>
    </source>
</evidence>
<feature type="domain" description="Glucose-methanol-choline oxidoreductase C-terminal" evidence="7">
    <location>
        <begin position="467"/>
        <end position="603"/>
    </location>
</feature>
<keyword evidence="9" id="KW-1185">Reference proteome</keyword>
<evidence type="ECO:0000313" key="9">
    <source>
        <dbReference type="Proteomes" id="UP000016930"/>
    </source>
</evidence>
<evidence type="ECO:0000313" key="8">
    <source>
        <dbReference type="EMBL" id="EMD32812.1"/>
    </source>
</evidence>
<comment type="similarity">
    <text evidence="2">Belongs to the GMC oxidoreductase family.</text>
</comment>
<gene>
    <name evidence="8" type="ORF">CERSUDRAFT_108621</name>
</gene>
<evidence type="ECO:0000256" key="6">
    <source>
        <dbReference type="SAM" id="MobiDB-lite"/>
    </source>
</evidence>
<dbReference type="PANTHER" id="PTHR42784:SF1">
    <property type="entry name" value="PYRANOSE 2-OXIDASE"/>
    <property type="match status" value="1"/>
</dbReference>
<comment type="cofactor">
    <cofactor evidence="1">
        <name>FAD</name>
        <dbReference type="ChEBI" id="CHEBI:57692"/>
    </cofactor>
</comment>
<dbReference type="Proteomes" id="UP000016930">
    <property type="component" value="Unassembled WGS sequence"/>
</dbReference>
<dbReference type="InterPro" id="IPR007867">
    <property type="entry name" value="GMC_OxRtase_C"/>
</dbReference>
<dbReference type="PANTHER" id="PTHR42784">
    <property type="entry name" value="PYRANOSE 2-OXIDASE"/>
    <property type="match status" value="1"/>
</dbReference>
<sequence length="618" mass="67389">MPSPHAQDDYLKTAHATVPSFHARTGKAPAVGLANAPNEPVNQWGFPEPGPQSPTAQSATAEHYFVDETTWKAILDHGQFDDIVCGSGFCALAYVDAALKRDPFRKILILERGQFWLPQHFQNLPLPFKLVLGGPSETFPWQLSSETFKSEVKFMRGSCPFFGGRSTFWSAWSPKPTPELMRGFPQSMLDTAAKAEFWSDARALLDVTAADKVTSPVFGQQLQKQIDSRLAEGVKGKQIPSANFSEPAQLSVGRRTAVDTTAFDKFSTPGPLLTIYERQRVLAERGEGHPLMIALDTVAQRFEVDPEDAEKHANILHTSRGALVFPYGKTNIILAAGAIPSTTILLNSVGKEQAGRAGTRLSGHFLTHIAARFPIKEPTGQDGYQSHLEIGASYLAGLDPTNNLQYHVQITAIHSPHPETDAEDAGRLCPDYAAAATAEQLAGSERYIVLVCATLGELDEHNPNSWVKHNPENPDVTTNIRLQVTLTDKDKHLWGVMDQATYDAIKVMAGDQAASLQYWHDAADGTNAGSWQTAKPSQANIHVPGIVHETATLYMSDDLDKDIHASVDKNYRAKGCGNVYVTGGALFPSSGSWNPTMTMCGFARDLAHKLVPEKRAGK</sequence>
<dbReference type="AlphaFoldDB" id="M2R3L2"/>
<evidence type="ECO:0000256" key="3">
    <source>
        <dbReference type="ARBA" id="ARBA00022630"/>
    </source>
</evidence>
<evidence type="ECO:0000256" key="1">
    <source>
        <dbReference type="ARBA" id="ARBA00001974"/>
    </source>
</evidence>
<protein>
    <recommendedName>
        <fullName evidence="7">Glucose-methanol-choline oxidoreductase C-terminal domain-containing protein</fullName>
    </recommendedName>
</protein>
<keyword evidence="4" id="KW-0274">FAD</keyword>
<accession>M2R3L2</accession>
<dbReference type="GO" id="GO:0016614">
    <property type="term" value="F:oxidoreductase activity, acting on CH-OH group of donors"/>
    <property type="evidence" value="ECO:0007669"/>
    <property type="project" value="InterPro"/>
</dbReference>
<proteinExistence type="inferred from homology"/>
<reference evidence="8 9" key="1">
    <citation type="journal article" date="2012" name="Proc. Natl. Acad. Sci. U.S.A.">
        <title>Comparative genomics of Ceriporiopsis subvermispora and Phanerochaete chrysosporium provide insight into selective ligninolysis.</title>
        <authorList>
            <person name="Fernandez-Fueyo E."/>
            <person name="Ruiz-Duenas F.J."/>
            <person name="Ferreira P."/>
            <person name="Floudas D."/>
            <person name="Hibbett D.S."/>
            <person name="Canessa P."/>
            <person name="Larrondo L.F."/>
            <person name="James T.Y."/>
            <person name="Seelenfreund D."/>
            <person name="Lobos S."/>
            <person name="Polanco R."/>
            <person name="Tello M."/>
            <person name="Honda Y."/>
            <person name="Watanabe T."/>
            <person name="Watanabe T."/>
            <person name="Ryu J.S."/>
            <person name="Kubicek C.P."/>
            <person name="Schmoll M."/>
            <person name="Gaskell J."/>
            <person name="Hammel K.E."/>
            <person name="St John F.J."/>
            <person name="Vanden Wymelenberg A."/>
            <person name="Sabat G."/>
            <person name="Splinter BonDurant S."/>
            <person name="Syed K."/>
            <person name="Yadav J.S."/>
            <person name="Doddapaneni H."/>
            <person name="Subramanian V."/>
            <person name="Lavin J.L."/>
            <person name="Oguiza J.A."/>
            <person name="Perez G."/>
            <person name="Pisabarro A.G."/>
            <person name="Ramirez L."/>
            <person name="Santoyo F."/>
            <person name="Master E."/>
            <person name="Coutinho P.M."/>
            <person name="Henrissat B."/>
            <person name="Lombard V."/>
            <person name="Magnuson J.K."/>
            <person name="Kuees U."/>
            <person name="Hori C."/>
            <person name="Igarashi K."/>
            <person name="Samejima M."/>
            <person name="Held B.W."/>
            <person name="Barry K.W."/>
            <person name="LaButti K.M."/>
            <person name="Lapidus A."/>
            <person name="Lindquist E.A."/>
            <person name="Lucas S.M."/>
            <person name="Riley R."/>
            <person name="Salamov A.A."/>
            <person name="Hoffmeister D."/>
            <person name="Schwenk D."/>
            <person name="Hadar Y."/>
            <person name="Yarden O."/>
            <person name="de Vries R.P."/>
            <person name="Wiebenga A."/>
            <person name="Stenlid J."/>
            <person name="Eastwood D."/>
            <person name="Grigoriev I.V."/>
            <person name="Berka R.M."/>
            <person name="Blanchette R.A."/>
            <person name="Kersten P."/>
            <person name="Martinez A.T."/>
            <person name="Vicuna R."/>
            <person name="Cullen D."/>
        </authorList>
    </citation>
    <scope>NUCLEOTIDE SEQUENCE [LARGE SCALE GENOMIC DNA]</scope>
    <source>
        <strain evidence="8 9">B</strain>
    </source>
</reference>
<feature type="region of interest" description="Disordered" evidence="6">
    <location>
        <begin position="37"/>
        <end position="59"/>
    </location>
</feature>
<dbReference type="Pfam" id="PF05199">
    <property type="entry name" value="GMC_oxred_C"/>
    <property type="match status" value="1"/>
</dbReference>
<dbReference type="HOGENOM" id="CLU_494175_0_0_1"/>
<evidence type="ECO:0000256" key="5">
    <source>
        <dbReference type="ARBA" id="ARBA00023002"/>
    </source>
</evidence>
<organism evidence="8 9">
    <name type="scientific">Ceriporiopsis subvermispora (strain B)</name>
    <name type="common">White-rot fungus</name>
    <name type="synonym">Gelatoporia subvermispora</name>
    <dbReference type="NCBI Taxonomy" id="914234"/>
    <lineage>
        <taxon>Eukaryota</taxon>
        <taxon>Fungi</taxon>
        <taxon>Dikarya</taxon>
        <taxon>Basidiomycota</taxon>
        <taxon>Agaricomycotina</taxon>
        <taxon>Agaricomycetes</taxon>
        <taxon>Polyporales</taxon>
        <taxon>Gelatoporiaceae</taxon>
        <taxon>Gelatoporia</taxon>
    </lineage>
</organism>